<dbReference type="STRING" id="192904.SAMN04488514_11926"/>
<evidence type="ECO:0000313" key="2">
    <source>
        <dbReference type="Proteomes" id="UP000199440"/>
    </source>
</evidence>
<dbReference type="AlphaFoldDB" id="A0A1G9XW63"/>
<dbReference type="EMBL" id="FNGV01000019">
    <property type="protein sequence ID" value="SDN00483.1"/>
    <property type="molecule type" value="Genomic_DNA"/>
</dbReference>
<proteinExistence type="predicted"/>
<gene>
    <name evidence="1" type="ORF">SAMN04488514_11926</name>
</gene>
<accession>A0A1G9XW63</accession>
<dbReference type="RefSeq" id="WP_089895336.1">
    <property type="nucleotide sequence ID" value="NZ_FNGV01000019.1"/>
</dbReference>
<protein>
    <submittedName>
        <fullName evidence="1">Uncharacterized protein</fullName>
    </submittedName>
</protein>
<sequence>MNVTPNEKVKHKQDELELQISQTQTQIKLEGSQAICGTIMPPVKMDLCGKTSEGFYVFCKIQVVTIDQLYGG</sequence>
<reference evidence="1 2" key="1">
    <citation type="submission" date="2016-10" db="EMBL/GenBank/DDBJ databases">
        <authorList>
            <person name="de Groot N.N."/>
        </authorList>
    </citation>
    <scope>NUCLEOTIDE SEQUENCE [LARGE SCALE GENOMIC DNA]</scope>
    <source>
        <strain evidence="1 2">DSM 19886</strain>
    </source>
</reference>
<keyword evidence="2" id="KW-1185">Reference proteome</keyword>
<organism evidence="1 2">
    <name type="scientific">Kriegella aquimaris</name>
    <dbReference type="NCBI Taxonomy" id="192904"/>
    <lineage>
        <taxon>Bacteria</taxon>
        <taxon>Pseudomonadati</taxon>
        <taxon>Bacteroidota</taxon>
        <taxon>Flavobacteriia</taxon>
        <taxon>Flavobacteriales</taxon>
        <taxon>Flavobacteriaceae</taxon>
        <taxon>Kriegella</taxon>
    </lineage>
</organism>
<evidence type="ECO:0000313" key="1">
    <source>
        <dbReference type="EMBL" id="SDN00483.1"/>
    </source>
</evidence>
<name>A0A1G9XW63_9FLAO</name>
<dbReference type="Proteomes" id="UP000199440">
    <property type="component" value="Unassembled WGS sequence"/>
</dbReference>
<dbReference type="OrthoDB" id="1550603at2"/>